<accession>A0A3G4ZLI1</accession>
<protein>
    <submittedName>
        <fullName evidence="1">Uncharacterized protein</fullName>
    </submittedName>
</protein>
<proteinExistence type="predicted"/>
<dbReference type="EMBL" id="MK071980">
    <property type="protein sequence ID" value="AYV75720.1"/>
    <property type="molecule type" value="Genomic_DNA"/>
</dbReference>
<name>A0A3G4ZLI1_9VIRU</name>
<evidence type="ECO:0000313" key="1">
    <source>
        <dbReference type="EMBL" id="AYV75720.1"/>
    </source>
</evidence>
<gene>
    <name evidence="1" type="ORF">Terrestrivirus2_228</name>
</gene>
<organism evidence="1">
    <name type="scientific">Terrestrivirus sp</name>
    <dbReference type="NCBI Taxonomy" id="2487775"/>
    <lineage>
        <taxon>Viruses</taxon>
        <taxon>Varidnaviria</taxon>
        <taxon>Bamfordvirae</taxon>
        <taxon>Nucleocytoviricota</taxon>
        <taxon>Megaviricetes</taxon>
        <taxon>Imitervirales</taxon>
        <taxon>Mimiviridae</taxon>
        <taxon>Klosneuvirinae</taxon>
    </lineage>
</organism>
<reference evidence="1" key="1">
    <citation type="submission" date="2018-10" db="EMBL/GenBank/DDBJ databases">
        <title>Hidden diversity of soil giant viruses.</title>
        <authorList>
            <person name="Schulz F."/>
            <person name="Alteio L."/>
            <person name="Goudeau D."/>
            <person name="Ryan E.M."/>
            <person name="Malmstrom R.R."/>
            <person name="Blanchard J."/>
            <person name="Woyke T."/>
        </authorList>
    </citation>
    <scope>NUCLEOTIDE SEQUENCE</scope>
    <source>
        <strain evidence="1">TEV1</strain>
    </source>
</reference>
<sequence length="265" mass="30627">MESISVDLSDRIVDNNDYEILLQPNEQFNLTDIMVCYSDGIDTKVIPLDVMKKFPILYDIMEIIEDDKTNKKHISLVLCPFTLATCLYEEKIIPTQYVNNSCLVVSTLTDKTSFDIVQGSKSIVRYEVSIKTLRNVFTDHVHAKYISVNKKKIDKFSNIVDDQNYYNDNILIYKPSDENNKNNNKNIVPKMLIHVVVYISSITQKHKSTVIVGKKSADWYDIHQSGVSEYLDNQADMLTEKNGFILPILWFAWKSFFPDSKVIFI</sequence>